<organism evidence="3 4">
    <name type="scientific">Metarhizium rileyi (strain RCEF 4871)</name>
    <name type="common">Nomuraea rileyi</name>
    <dbReference type="NCBI Taxonomy" id="1649241"/>
    <lineage>
        <taxon>Eukaryota</taxon>
        <taxon>Fungi</taxon>
        <taxon>Dikarya</taxon>
        <taxon>Ascomycota</taxon>
        <taxon>Pezizomycotina</taxon>
        <taxon>Sordariomycetes</taxon>
        <taxon>Hypocreomycetidae</taxon>
        <taxon>Hypocreales</taxon>
        <taxon>Clavicipitaceae</taxon>
        <taxon>Metarhizium</taxon>
    </lineage>
</organism>
<dbReference type="Proteomes" id="UP000317257">
    <property type="component" value="Unassembled WGS sequence"/>
</dbReference>
<feature type="transmembrane region" description="Helical" evidence="1">
    <location>
        <begin position="63"/>
        <end position="81"/>
    </location>
</feature>
<comment type="caution">
    <text evidence="3">The sequence shown here is derived from an EMBL/GenBank/DDBJ whole genome shotgun (WGS) entry which is preliminary data.</text>
</comment>
<sequence length="90" mass="9893">MRYSMLVLFATIAVRGSQGHAAFDGELWEEPIRYCVESYVGGLSHHSTLVAVAYETTRRIRKVVFPILPTVATAAAAMFLLETTMSAAEL</sequence>
<proteinExistence type="predicted"/>
<keyword evidence="1" id="KW-0472">Membrane</keyword>
<feature type="chain" id="PRO_5022793749" evidence="2">
    <location>
        <begin position="20"/>
        <end position="90"/>
    </location>
</feature>
<evidence type="ECO:0000256" key="1">
    <source>
        <dbReference type="SAM" id="Phobius"/>
    </source>
</evidence>
<accession>A0A5C6G2C6</accession>
<gene>
    <name evidence="3" type="ORF">ED733_001132</name>
</gene>
<keyword evidence="1" id="KW-0812">Transmembrane</keyword>
<keyword evidence="2" id="KW-0732">Signal</keyword>
<reference evidence="4" key="1">
    <citation type="submission" date="2018-12" db="EMBL/GenBank/DDBJ databases">
        <title>The complete genome of Metarhizium rileyi, a key fungal pathogen of Lepidoptera.</title>
        <authorList>
            <person name="Binneck E."/>
            <person name="Lastra C.C.L."/>
            <person name="Sosa-Gomez D.R."/>
        </authorList>
    </citation>
    <scope>NUCLEOTIDE SEQUENCE [LARGE SCALE GENOMIC DNA]</scope>
    <source>
        <strain evidence="4">Cep018-CH2</strain>
    </source>
</reference>
<feature type="signal peptide" evidence="2">
    <location>
        <begin position="1"/>
        <end position="19"/>
    </location>
</feature>
<evidence type="ECO:0000256" key="2">
    <source>
        <dbReference type="SAM" id="SignalP"/>
    </source>
</evidence>
<protein>
    <submittedName>
        <fullName evidence="3">Uncharacterized protein</fullName>
    </submittedName>
</protein>
<name>A0A5C6G2C6_METRR</name>
<dbReference type="AlphaFoldDB" id="A0A5C6G2C6"/>
<dbReference type="EMBL" id="SBHS01000070">
    <property type="protein sequence ID" value="TWU70608.1"/>
    <property type="molecule type" value="Genomic_DNA"/>
</dbReference>
<keyword evidence="1" id="KW-1133">Transmembrane helix</keyword>
<evidence type="ECO:0000313" key="4">
    <source>
        <dbReference type="Proteomes" id="UP000317257"/>
    </source>
</evidence>
<evidence type="ECO:0000313" key="3">
    <source>
        <dbReference type="EMBL" id="TWU70608.1"/>
    </source>
</evidence>